<reference evidence="2 3" key="1">
    <citation type="submission" date="2018-12" db="EMBL/GenBank/DDBJ databases">
        <title>Hymenobacter gummosus sp. nov., isolated from a spring.</title>
        <authorList>
            <person name="Nie L."/>
        </authorList>
    </citation>
    <scope>NUCLEOTIDE SEQUENCE [LARGE SCALE GENOMIC DNA]</scope>
    <source>
        <strain evidence="2 3">KCTC 52166</strain>
    </source>
</reference>
<feature type="region of interest" description="Disordered" evidence="1">
    <location>
        <begin position="71"/>
        <end position="92"/>
    </location>
</feature>
<dbReference type="EMBL" id="RXOF01000022">
    <property type="protein sequence ID" value="RTQ45079.1"/>
    <property type="molecule type" value="Genomic_DNA"/>
</dbReference>
<dbReference type="AlphaFoldDB" id="A0A3S0JCY3"/>
<keyword evidence="3" id="KW-1185">Reference proteome</keyword>
<feature type="compositionally biased region" description="Polar residues" evidence="1">
    <location>
        <begin position="83"/>
        <end position="92"/>
    </location>
</feature>
<dbReference type="Pfam" id="PF13031">
    <property type="entry name" value="DUF3892"/>
    <property type="match status" value="1"/>
</dbReference>
<evidence type="ECO:0000256" key="1">
    <source>
        <dbReference type="SAM" id="MobiDB-lite"/>
    </source>
</evidence>
<gene>
    <name evidence="2" type="ORF">EJV47_26270</name>
</gene>
<proteinExistence type="predicted"/>
<dbReference type="Proteomes" id="UP000282184">
    <property type="component" value="Unassembled WGS sequence"/>
</dbReference>
<protein>
    <submittedName>
        <fullName evidence="2">DUF3892 domain-containing protein</fullName>
    </submittedName>
</protein>
<sequence>MSNRITHIRKPNANSSHEHITHIKGLNTSGQVFESTVAVVIANLKSGNYKYHVQAAGRTINVTHQKSAAGNEYIKTEPDSTTKDNLLSLPQF</sequence>
<name>A0A3S0JCY3_9BACT</name>
<dbReference type="RefSeq" id="WP_126696195.1">
    <property type="nucleotide sequence ID" value="NZ_RXOF01000022.1"/>
</dbReference>
<dbReference type="InterPro" id="IPR024997">
    <property type="entry name" value="DUF3892"/>
</dbReference>
<evidence type="ECO:0000313" key="3">
    <source>
        <dbReference type="Proteomes" id="UP000282184"/>
    </source>
</evidence>
<dbReference type="OrthoDB" id="676122at2"/>
<accession>A0A3S0JCY3</accession>
<comment type="caution">
    <text evidence="2">The sequence shown here is derived from an EMBL/GenBank/DDBJ whole genome shotgun (WGS) entry which is preliminary data.</text>
</comment>
<evidence type="ECO:0000313" key="2">
    <source>
        <dbReference type="EMBL" id="RTQ45079.1"/>
    </source>
</evidence>
<organism evidence="2 3">
    <name type="scientific">Hymenobacter gummosus</name>
    <dbReference type="NCBI Taxonomy" id="1776032"/>
    <lineage>
        <taxon>Bacteria</taxon>
        <taxon>Pseudomonadati</taxon>
        <taxon>Bacteroidota</taxon>
        <taxon>Cytophagia</taxon>
        <taxon>Cytophagales</taxon>
        <taxon>Hymenobacteraceae</taxon>
        <taxon>Hymenobacter</taxon>
    </lineage>
</organism>